<dbReference type="CDD" id="cd07816">
    <property type="entry name" value="Bet_v1-like"/>
    <property type="match status" value="1"/>
</dbReference>
<gene>
    <name evidence="2" type="ORF">MKW98_031985</name>
</gene>
<dbReference type="Gene3D" id="3.30.530.20">
    <property type="match status" value="1"/>
</dbReference>
<dbReference type="InterPro" id="IPR000916">
    <property type="entry name" value="Bet_v_I/MLP"/>
</dbReference>
<dbReference type="EMBL" id="JAJJMB010011222">
    <property type="protein sequence ID" value="KAI3903331.1"/>
    <property type="molecule type" value="Genomic_DNA"/>
</dbReference>
<name>A0AAD4XD97_9MAGN</name>
<dbReference type="AlphaFoldDB" id="A0AAD4XD97"/>
<accession>A0AAD4XD97</accession>
<comment type="caution">
    <text evidence="2">The sequence shown here is derived from an EMBL/GenBank/DDBJ whole genome shotgun (WGS) entry which is preliminary data.</text>
</comment>
<feature type="domain" description="Bet v I/Major latex protein" evidence="1">
    <location>
        <begin position="2"/>
        <end position="158"/>
    </location>
</feature>
<dbReference type="SMART" id="SM01037">
    <property type="entry name" value="Bet_v_1"/>
    <property type="match status" value="1"/>
</dbReference>
<dbReference type="GO" id="GO:0006952">
    <property type="term" value="P:defense response"/>
    <property type="evidence" value="ECO:0007669"/>
    <property type="project" value="InterPro"/>
</dbReference>
<dbReference type="InterPro" id="IPR051761">
    <property type="entry name" value="MLP-like_ligand-binding"/>
</dbReference>
<dbReference type="Proteomes" id="UP001202328">
    <property type="component" value="Unassembled WGS sequence"/>
</dbReference>
<keyword evidence="3" id="KW-1185">Reference proteome</keyword>
<proteinExistence type="predicted"/>
<dbReference type="SUPFAM" id="SSF55961">
    <property type="entry name" value="Bet v1-like"/>
    <property type="match status" value="1"/>
</dbReference>
<evidence type="ECO:0000259" key="1">
    <source>
        <dbReference type="SMART" id="SM01037"/>
    </source>
</evidence>
<sequence length="159" mass="18388">MAEIHQLEVEIKCKSSAERFYAMMTRDAPKLQKYAPQSILSVQIFLRDGEVRVGSIFVWEYVPRDKPFVALSIEKVTAIDPKNLSITTTVLEGDLRNDYTSFVITLAITPTRRDGNYNFIVKWVVQYEKANKDVPDPTNFMIFLEDFTKELDSNLLKEE</sequence>
<dbReference type="PANTHER" id="PTHR31907">
    <property type="entry name" value="MLP-LIKE PROTEIN 423"/>
    <property type="match status" value="1"/>
</dbReference>
<reference evidence="2" key="1">
    <citation type="submission" date="2022-04" db="EMBL/GenBank/DDBJ databases">
        <title>A functionally conserved STORR gene fusion in Papaver species that diverged 16.8 million years ago.</title>
        <authorList>
            <person name="Catania T."/>
        </authorList>
    </citation>
    <scope>NUCLEOTIDE SEQUENCE</scope>
    <source>
        <strain evidence="2">S-188037</strain>
    </source>
</reference>
<protein>
    <recommendedName>
        <fullName evidence="1">Bet v I/Major latex protein domain-containing protein</fullName>
    </recommendedName>
</protein>
<evidence type="ECO:0000313" key="2">
    <source>
        <dbReference type="EMBL" id="KAI3903331.1"/>
    </source>
</evidence>
<dbReference type="InterPro" id="IPR023393">
    <property type="entry name" value="START-like_dom_sf"/>
</dbReference>
<evidence type="ECO:0000313" key="3">
    <source>
        <dbReference type="Proteomes" id="UP001202328"/>
    </source>
</evidence>
<dbReference type="Pfam" id="PF00407">
    <property type="entry name" value="Bet_v_1"/>
    <property type="match status" value="1"/>
</dbReference>
<organism evidence="2 3">
    <name type="scientific">Papaver atlanticum</name>
    <dbReference type="NCBI Taxonomy" id="357466"/>
    <lineage>
        <taxon>Eukaryota</taxon>
        <taxon>Viridiplantae</taxon>
        <taxon>Streptophyta</taxon>
        <taxon>Embryophyta</taxon>
        <taxon>Tracheophyta</taxon>
        <taxon>Spermatophyta</taxon>
        <taxon>Magnoliopsida</taxon>
        <taxon>Ranunculales</taxon>
        <taxon>Papaveraceae</taxon>
        <taxon>Papaveroideae</taxon>
        <taxon>Papaver</taxon>
    </lineage>
</organism>